<dbReference type="AlphaFoldDB" id="A0AAQ4FFE5"/>
<evidence type="ECO:0000313" key="1">
    <source>
        <dbReference type="EMBL" id="KAK8786014.1"/>
    </source>
</evidence>
<accession>A0AAQ4FFE5</accession>
<sequence length="80" mass="9003">MGDLRLNNPFEKCPDVERLLLGELQDAGVTDAESRLSHLKSWLSLPPQYTTVRVNTRLTSIKDAKVSVQRYLTEVTGIFA</sequence>
<gene>
    <name evidence="1" type="ORF">V5799_007621</name>
</gene>
<evidence type="ECO:0000313" key="2">
    <source>
        <dbReference type="Proteomes" id="UP001321473"/>
    </source>
</evidence>
<dbReference type="Proteomes" id="UP001321473">
    <property type="component" value="Unassembled WGS sequence"/>
</dbReference>
<keyword evidence="2" id="KW-1185">Reference proteome</keyword>
<proteinExistence type="predicted"/>
<dbReference type="EMBL" id="JARKHS020003123">
    <property type="protein sequence ID" value="KAK8786014.1"/>
    <property type="molecule type" value="Genomic_DNA"/>
</dbReference>
<name>A0AAQ4FFE5_AMBAM</name>
<protein>
    <submittedName>
        <fullName evidence="1">Uncharacterized protein</fullName>
    </submittedName>
</protein>
<comment type="caution">
    <text evidence="1">The sequence shown here is derived from an EMBL/GenBank/DDBJ whole genome shotgun (WGS) entry which is preliminary data.</text>
</comment>
<organism evidence="1 2">
    <name type="scientific">Amblyomma americanum</name>
    <name type="common">Lone star tick</name>
    <dbReference type="NCBI Taxonomy" id="6943"/>
    <lineage>
        <taxon>Eukaryota</taxon>
        <taxon>Metazoa</taxon>
        <taxon>Ecdysozoa</taxon>
        <taxon>Arthropoda</taxon>
        <taxon>Chelicerata</taxon>
        <taxon>Arachnida</taxon>
        <taxon>Acari</taxon>
        <taxon>Parasitiformes</taxon>
        <taxon>Ixodida</taxon>
        <taxon>Ixodoidea</taxon>
        <taxon>Ixodidae</taxon>
        <taxon>Amblyomminae</taxon>
        <taxon>Amblyomma</taxon>
    </lineage>
</organism>
<reference evidence="1 2" key="1">
    <citation type="journal article" date="2023" name="Arcadia Sci">
        <title>De novo assembly of a long-read Amblyomma americanum tick genome.</title>
        <authorList>
            <person name="Chou S."/>
            <person name="Poskanzer K.E."/>
            <person name="Rollins M."/>
            <person name="Thuy-Boun P.S."/>
        </authorList>
    </citation>
    <scope>NUCLEOTIDE SEQUENCE [LARGE SCALE GENOMIC DNA]</scope>
    <source>
        <strain evidence="1">F_SG_1</strain>
        <tissue evidence="1">Salivary glands</tissue>
    </source>
</reference>